<dbReference type="GO" id="GO:0006355">
    <property type="term" value="P:regulation of DNA-templated transcription"/>
    <property type="evidence" value="ECO:0007669"/>
    <property type="project" value="InterPro"/>
</dbReference>
<keyword evidence="6" id="KW-1185">Reference proteome</keyword>
<dbReference type="Proteomes" id="UP000680348">
    <property type="component" value="Unassembled WGS sequence"/>
</dbReference>
<dbReference type="AlphaFoldDB" id="A0A942I2A2"/>
<evidence type="ECO:0000256" key="1">
    <source>
        <dbReference type="ARBA" id="ARBA00023015"/>
    </source>
</evidence>
<keyword evidence="2" id="KW-0238">DNA-binding</keyword>
<sequence>MRSGHIGVRCDRLQRNLRARRASFFGIGFWFNICECSETRRPIARFWSGSSGRSSRSEASLAETIHPFIRALEQYDVLNEAERAALTALPLQIRIFGKNAEIVREGSRPTHSCLLLEGFAARAQVLSDGRRQITNLHIPGDFVDLHGLLIKRMDHSVIAFVDCKMAFVPHDAVRALIDEHRHLSRLFWLTTLVDAAIDRAWITSLGRRPAIDHLAHLLCELYVRLRGRGLVSGNSFAFGATQTELGDVLGMSTVHVNRTLQDLRKLGLVEWEGGRVTIIDFERLAERAEFDPAYLNQWIEAR</sequence>
<accession>A0A942I2A2</accession>
<dbReference type="InterPro" id="IPR000595">
    <property type="entry name" value="cNMP-bd_dom"/>
</dbReference>
<dbReference type="SUPFAM" id="SSF46785">
    <property type="entry name" value="Winged helix' DNA-binding domain"/>
    <property type="match status" value="1"/>
</dbReference>
<dbReference type="InterPro" id="IPR012318">
    <property type="entry name" value="HTH_CRP"/>
</dbReference>
<proteinExistence type="predicted"/>
<gene>
    <name evidence="5" type="ORF">KEU06_07325</name>
</gene>
<dbReference type="Gene3D" id="1.10.10.10">
    <property type="entry name" value="Winged helix-like DNA-binding domain superfamily/Winged helix DNA-binding domain"/>
    <property type="match status" value="1"/>
</dbReference>
<feature type="domain" description="HTH crp-type" evidence="4">
    <location>
        <begin position="208"/>
        <end position="282"/>
    </location>
</feature>
<dbReference type="InterPro" id="IPR014710">
    <property type="entry name" value="RmlC-like_jellyroll"/>
</dbReference>
<dbReference type="InterPro" id="IPR036390">
    <property type="entry name" value="WH_DNA-bd_sf"/>
</dbReference>
<dbReference type="SMART" id="SM00419">
    <property type="entry name" value="HTH_CRP"/>
    <property type="match status" value="1"/>
</dbReference>
<keyword evidence="1" id="KW-0805">Transcription regulation</keyword>
<protein>
    <submittedName>
        <fullName evidence="5">Crp/Fnr family transcriptional regulator</fullName>
    </submittedName>
</protein>
<dbReference type="InterPro" id="IPR036388">
    <property type="entry name" value="WH-like_DNA-bd_sf"/>
</dbReference>
<dbReference type="Pfam" id="PF00027">
    <property type="entry name" value="cNMP_binding"/>
    <property type="match status" value="1"/>
</dbReference>
<dbReference type="GO" id="GO:0003677">
    <property type="term" value="F:DNA binding"/>
    <property type="evidence" value="ECO:0007669"/>
    <property type="project" value="UniProtKB-KW"/>
</dbReference>
<evidence type="ECO:0000259" key="4">
    <source>
        <dbReference type="PROSITE" id="PS51063"/>
    </source>
</evidence>
<dbReference type="InterPro" id="IPR018490">
    <property type="entry name" value="cNMP-bd_dom_sf"/>
</dbReference>
<evidence type="ECO:0000256" key="3">
    <source>
        <dbReference type="ARBA" id="ARBA00023163"/>
    </source>
</evidence>
<organism evidence="5 6">
    <name type="scientific">Pseudaminobacter soli</name>
    <name type="common">ex Zhang et al. 2022</name>
    <dbReference type="NCBI Taxonomy" id="2831468"/>
    <lineage>
        <taxon>Bacteria</taxon>
        <taxon>Pseudomonadati</taxon>
        <taxon>Pseudomonadota</taxon>
        <taxon>Alphaproteobacteria</taxon>
        <taxon>Hyphomicrobiales</taxon>
        <taxon>Phyllobacteriaceae</taxon>
        <taxon>Pseudaminobacter</taxon>
    </lineage>
</organism>
<dbReference type="CDD" id="cd00038">
    <property type="entry name" value="CAP_ED"/>
    <property type="match status" value="1"/>
</dbReference>
<dbReference type="Gene3D" id="2.60.120.10">
    <property type="entry name" value="Jelly Rolls"/>
    <property type="match status" value="1"/>
</dbReference>
<evidence type="ECO:0000313" key="6">
    <source>
        <dbReference type="Proteomes" id="UP000680348"/>
    </source>
</evidence>
<evidence type="ECO:0000256" key="2">
    <source>
        <dbReference type="ARBA" id="ARBA00023125"/>
    </source>
</evidence>
<dbReference type="EMBL" id="JAGWCR010000003">
    <property type="protein sequence ID" value="MBS3648438.1"/>
    <property type="molecule type" value="Genomic_DNA"/>
</dbReference>
<comment type="caution">
    <text evidence="5">The sequence shown here is derived from an EMBL/GenBank/DDBJ whole genome shotgun (WGS) entry which is preliminary data.</text>
</comment>
<keyword evidence="3" id="KW-0804">Transcription</keyword>
<dbReference type="SUPFAM" id="SSF51206">
    <property type="entry name" value="cAMP-binding domain-like"/>
    <property type="match status" value="1"/>
</dbReference>
<dbReference type="PROSITE" id="PS51063">
    <property type="entry name" value="HTH_CRP_2"/>
    <property type="match status" value="1"/>
</dbReference>
<evidence type="ECO:0000313" key="5">
    <source>
        <dbReference type="EMBL" id="MBS3648438.1"/>
    </source>
</evidence>
<reference evidence="5" key="1">
    <citation type="submission" date="2021-04" db="EMBL/GenBank/DDBJ databases">
        <title>Pseudaminobacter soli sp. nov., isolated from paddy soil contaminated by heavy metals.</title>
        <authorList>
            <person name="Zhang K."/>
        </authorList>
    </citation>
    <scope>NUCLEOTIDE SEQUENCE</scope>
    <source>
        <strain evidence="5">19-2017</strain>
    </source>
</reference>
<name>A0A942I2A2_9HYPH</name>
<dbReference type="Pfam" id="PF13545">
    <property type="entry name" value="HTH_Crp_2"/>
    <property type="match status" value="1"/>
</dbReference>